<keyword evidence="4" id="KW-1185">Reference proteome</keyword>
<evidence type="ECO:0000313" key="3">
    <source>
        <dbReference type="EMBL" id="KGI83105.1"/>
    </source>
</evidence>
<evidence type="ECO:0000313" key="5">
    <source>
        <dbReference type="Proteomes" id="UP000215043"/>
    </source>
</evidence>
<dbReference type="SMART" id="SM00943">
    <property type="entry name" value="Prim-Pol"/>
    <property type="match status" value="1"/>
</dbReference>
<dbReference type="eggNOG" id="ENOG5033SF5">
    <property type="taxonomic scope" value="Bacteria"/>
</dbReference>
<proteinExistence type="predicted"/>
<dbReference type="EMBL" id="CP022752">
    <property type="protein sequence ID" value="ASU77200.1"/>
    <property type="molecule type" value="Genomic_DNA"/>
</dbReference>
<feature type="domain" description="DNA primase/polymerase bifunctional N-terminal" evidence="1">
    <location>
        <begin position="20"/>
        <end position="190"/>
    </location>
</feature>
<reference evidence="2 5" key="2">
    <citation type="submission" date="2017-08" db="EMBL/GenBank/DDBJ databases">
        <title>The complete genome sequence of moderately halophilic actinomycete Actinopolyspora erythraea YIM 90600, the producer of novel erythromycin, novel actinopolysporins A-C and tubercidin.</title>
        <authorList>
            <person name="Yin M."/>
            <person name="Tang S."/>
        </authorList>
    </citation>
    <scope>NUCLEOTIDE SEQUENCE [LARGE SCALE GENOMIC DNA]</scope>
    <source>
        <strain evidence="2 5">YIM 90600</strain>
    </source>
</reference>
<dbReference type="AlphaFoldDB" id="A0A099DCG6"/>
<evidence type="ECO:0000313" key="4">
    <source>
        <dbReference type="Proteomes" id="UP000029737"/>
    </source>
</evidence>
<dbReference type="Pfam" id="PF09250">
    <property type="entry name" value="Prim-Pol"/>
    <property type="match status" value="1"/>
</dbReference>
<dbReference type="OrthoDB" id="3397040at2"/>
<dbReference type="SUPFAM" id="SSF56747">
    <property type="entry name" value="Prim-pol domain"/>
    <property type="match status" value="1"/>
</dbReference>
<reference evidence="3 4" key="1">
    <citation type="journal article" date="2014" name="PLoS ONE">
        <title>Identification and Characterization of a New Erythromycin Biosynthetic Gene Cluster in Actinopolyspora erythraea YIM90600, a Novel Erythronolide-Producing Halophilic Actinomycete Isolated from Salt Field.</title>
        <authorList>
            <person name="Chen D."/>
            <person name="Feng J."/>
            <person name="Huang L."/>
            <person name="Zhang Q."/>
            <person name="Wu J."/>
            <person name="Zhu X."/>
            <person name="Duan Y."/>
            <person name="Xu Z."/>
        </authorList>
    </citation>
    <scope>NUCLEOTIDE SEQUENCE [LARGE SCALE GENOMIC DNA]</scope>
    <source>
        <strain evidence="3 4">YIM90600</strain>
    </source>
</reference>
<dbReference type="InterPro" id="IPR015330">
    <property type="entry name" value="DNA_primase/pol_bifunc_N"/>
</dbReference>
<evidence type="ECO:0000259" key="1">
    <source>
        <dbReference type="SMART" id="SM00943"/>
    </source>
</evidence>
<sequence>MDLATEGWHNAFRIELRVQVFELASRGWPVFPGSYPSAEGWVGHETSAEDLGHGPVPVHRDWRERLTADASDVAGWWADRPYSVLLATGGGVETIEVDADLGRRAAIALRALATPTPIAATPYGRWYFFTEAGRGLNEELAGTAGVRLHSTGSWLPLPPSTFPNGVLHWRVKPQLCDWRLPDPAHVQDALTTGLHQLSGDRGRALTATV</sequence>
<dbReference type="RefSeq" id="WP_043569308.1">
    <property type="nucleotide sequence ID" value="NZ_CP022752.1"/>
</dbReference>
<dbReference type="KEGG" id="aey:CDG81_01460"/>
<dbReference type="Proteomes" id="UP000215043">
    <property type="component" value="Chromosome"/>
</dbReference>
<accession>A0A099DCG6</accession>
<dbReference type="HOGENOM" id="CLU_092810_3_0_11"/>
<organism evidence="2 5">
    <name type="scientific">Actinopolyspora erythraea</name>
    <dbReference type="NCBI Taxonomy" id="414996"/>
    <lineage>
        <taxon>Bacteria</taxon>
        <taxon>Bacillati</taxon>
        <taxon>Actinomycetota</taxon>
        <taxon>Actinomycetes</taxon>
        <taxon>Actinopolysporales</taxon>
        <taxon>Actinopolysporaceae</taxon>
        <taxon>Actinopolyspora</taxon>
    </lineage>
</organism>
<evidence type="ECO:0000313" key="2">
    <source>
        <dbReference type="EMBL" id="ASU77200.1"/>
    </source>
</evidence>
<gene>
    <name evidence="2" type="ORF">CDG81_01460</name>
    <name evidence="3" type="ORF">IL38_00215</name>
</gene>
<protein>
    <recommendedName>
        <fullName evidence="1">DNA primase/polymerase bifunctional N-terminal domain-containing protein</fullName>
    </recommendedName>
</protein>
<dbReference type="Proteomes" id="UP000029737">
    <property type="component" value="Unassembled WGS sequence"/>
</dbReference>
<name>A0A099DCG6_9ACTN</name>
<dbReference type="EMBL" id="JPMV01000001">
    <property type="protein sequence ID" value="KGI83105.1"/>
    <property type="molecule type" value="Genomic_DNA"/>
</dbReference>